<proteinExistence type="predicted"/>
<dbReference type="InterPro" id="IPR006311">
    <property type="entry name" value="TAT_signal"/>
</dbReference>
<accession>Q7NN53</accession>
<keyword evidence="2" id="KW-1185">Reference proteome</keyword>
<evidence type="ECO:0000313" key="2">
    <source>
        <dbReference type="Proteomes" id="UP000000557"/>
    </source>
</evidence>
<dbReference type="EnsemblBacteria" id="BAC88502">
    <property type="protein sequence ID" value="BAC88502"/>
    <property type="gene ID" value="BAC88502"/>
</dbReference>
<dbReference type="eggNOG" id="COG3211">
    <property type="taxonomic scope" value="Bacteria"/>
</dbReference>
<name>Q7NN53_GLOVI</name>
<dbReference type="STRING" id="251221.gene:10758034"/>
<dbReference type="PhylomeDB" id="Q7NN53"/>
<dbReference type="EMBL" id="BA000045">
    <property type="protein sequence ID" value="BAC88502.1"/>
    <property type="molecule type" value="Genomic_DNA"/>
</dbReference>
<dbReference type="HOGENOM" id="CLU_018570_1_0_3"/>
<sequence>MDSVMQRRDFLEFLAAAGAATLLPAPAEAARKAFVPGAGKLPGFTPVAVPAPMAPTFGELTRFEVKDALVVPREYRYEVVVAWGDRVFADPADHFGYNNDFTAFLPLGADDSEGLLWVNHEYVSEKPWLDTYNSVIGKPLPGEAVLRTQAGSLDDEQKRALAKAVLYEQGGSIVHLRRDPSGRYQVVKGSKYNRRVSGIEGLDKPERLLDADGPAATVLAAGKDGLGKRIVGTFANCSGGVTPWGTVLSCEENFQSQVPDAVDSRGVPVPAKVGFDPASFGDFAGAALGLAPNKYGWVVEIDPRRPEAVPVKRTALGRFRHENVAVRAVEGKPLACYMGDDRTGGHTWKFVSRNPYRAAAGAAGSALLAEGTLYIARYRPDGTGEWVPLVLATPVDPADPTHVAGGRVLLPNRPAGGPVAVDTPEQAAAFKERYKTLADLYESEGAMLIDAFLAANAVGGTPTARPEDLEIHPTDGSVFIAYTSGAASPEGGPDDRIFVTAFKSEDKRDKPPHGAIYRLFEEANDPAALRFRWKTFANSGEIAAGGAGFAFPDNLCFDSQANLWICSDIGNQNQPVPNRTNARASATSGLFGSNTLWFMATDGAKAGTALPFATGPVECELTGPTFTNDGRTLFLAVQHPGEGGGWRKNGATRPETEYELLSADGKRTFVQTRSIPAGSNFPSTDGGPPKPCVVAIRRR</sequence>
<dbReference type="Pfam" id="PF05787">
    <property type="entry name" value="PhoX"/>
    <property type="match status" value="1"/>
</dbReference>
<reference evidence="1 2" key="2">
    <citation type="journal article" date="2003" name="DNA Res.">
        <title>Complete genome structure of Gloeobacter violaceus PCC 7421, a cyanobacterium that lacks thylakoids (supplement).</title>
        <authorList>
            <person name="Nakamura Y."/>
            <person name="Kaneko T."/>
            <person name="Sato S."/>
            <person name="Mimuro M."/>
            <person name="Miyashita H."/>
            <person name="Tsuchiya T."/>
            <person name="Sasamoto S."/>
            <person name="Watanabe A."/>
            <person name="Kawashima K."/>
            <person name="Kishida Y."/>
            <person name="Kiyokawa C."/>
            <person name="Kohara M."/>
            <person name="Matsumoto M."/>
            <person name="Matsuno A."/>
            <person name="Nakazaki N."/>
            <person name="Shimpo S."/>
            <person name="Takeuchi C."/>
            <person name="Yamada M."/>
            <person name="Tabata S."/>
        </authorList>
    </citation>
    <scope>NUCLEOTIDE SEQUENCE [LARGE SCALE GENOMIC DNA]</scope>
    <source>
        <strain evidence="2">ATCC 29082 / PCC 7421</strain>
    </source>
</reference>
<evidence type="ECO:0000313" key="1">
    <source>
        <dbReference type="EMBL" id="BAC88502.1"/>
    </source>
</evidence>
<dbReference type="SUPFAM" id="SSF63829">
    <property type="entry name" value="Calcium-dependent phosphotriesterase"/>
    <property type="match status" value="1"/>
</dbReference>
<dbReference type="PATRIC" id="fig|251221.4.peg.570"/>
<dbReference type="PANTHER" id="PTHR35399:SF2">
    <property type="entry name" value="DUF839 DOMAIN-CONTAINING PROTEIN"/>
    <property type="match status" value="1"/>
</dbReference>
<organism evidence="1 2">
    <name type="scientific">Gloeobacter violaceus (strain ATCC 29082 / PCC 7421)</name>
    <dbReference type="NCBI Taxonomy" id="251221"/>
    <lineage>
        <taxon>Bacteria</taxon>
        <taxon>Bacillati</taxon>
        <taxon>Cyanobacteriota</taxon>
        <taxon>Cyanophyceae</taxon>
        <taxon>Gloeobacterales</taxon>
        <taxon>Gloeobacteraceae</taxon>
        <taxon>Gloeobacter</taxon>
    </lineage>
</organism>
<dbReference type="OrthoDB" id="9801383at2"/>
<dbReference type="RefSeq" id="WP_011140564.1">
    <property type="nucleotide sequence ID" value="NC_005125.1"/>
</dbReference>
<dbReference type="Proteomes" id="UP000000557">
    <property type="component" value="Chromosome"/>
</dbReference>
<dbReference type="KEGG" id="gvi:gll0561"/>
<protein>
    <submittedName>
        <fullName evidence="1">Gll0561 protein</fullName>
    </submittedName>
</protein>
<gene>
    <name evidence="1" type="ordered locus">gll0561</name>
</gene>
<dbReference type="AlphaFoldDB" id="Q7NN53"/>
<reference evidence="1 2" key="1">
    <citation type="journal article" date="2003" name="DNA Res.">
        <title>Complete genome structure of Gloeobacter violaceus PCC 7421, a cyanobacterium that lacks thylakoids.</title>
        <authorList>
            <person name="Nakamura Y."/>
            <person name="Kaneko T."/>
            <person name="Sato S."/>
            <person name="Mimuro M."/>
            <person name="Miyashita H."/>
            <person name="Tsuchiya T."/>
            <person name="Sasamoto S."/>
            <person name="Watanabe A."/>
            <person name="Kawashima K."/>
            <person name="Kishida Y."/>
            <person name="Kiyokawa C."/>
            <person name="Kohara M."/>
            <person name="Matsumoto M."/>
            <person name="Matsuno A."/>
            <person name="Nakazaki N."/>
            <person name="Shimpo S."/>
            <person name="Takeuchi C."/>
            <person name="Yamada M."/>
            <person name="Tabata S."/>
        </authorList>
    </citation>
    <scope>NUCLEOTIDE SEQUENCE [LARGE SCALE GENOMIC DNA]</scope>
    <source>
        <strain evidence="2">ATCC 29082 / PCC 7421</strain>
    </source>
</reference>
<dbReference type="PANTHER" id="PTHR35399">
    <property type="entry name" value="SLR8030 PROTEIN"/>
    <property type="match status" value="1"/>
</dbReference>
<dbReference type="InParanoid" id="Q7NN53"/>
<dbReference type="PROSITE" id="PS51318">
    <property type="entry name" value="TAT"/>
    <property type="match status" value="1"/>
</dbReference>
<dbReference type="InterPro" id="IPR008557">
    <property type="entry name" value="PhoX"/>
</dbReference>